<dbReference type="InterPro" id="IPR050469">
    <property type="entry name" value="Diguanylate_Cyclase"/>
</dbReference>
<evidence type="ECO:0000259" key="5">
    <source>
        <dbReference type="PROSITE" id="PS50887"/>
    </source>
</evidence>
<dbReference type="InterPro" id="IPR043128">
    <property type="entry name" value="Rev_trsase/Diguanyl_cyclase"/>
</dbReference>
<dbReference type="PROSITE" id="PS50887">
    <property type="entry name" value="GGDEF"/>
    <property type="match status" value="1"/>
</dbReference>
<gene>
    <name evidence="6" type="ORF">E1H14_12405</name>
</gene>
<keyword evidence="4" id="KW-0472">Membrane</keyword>
<accession>A0A5A9W238</accession>
<dbReference type="GO" id="GO:0043709">
    <property type="term" value="P:cell adhesion involved in single-species biofilm formation"/>
    <property type="evidence" value="ECO:0007669"/>
    <property type="project" value="TreeGrafter"/>
</dbReference>
<protein>
    <recommendedName>
        <fullName evidence="2">diguanylate cyclase</fullName>
        <ecNumber evidence="2">2.7.7.65</ecNumber>
    </recommendedName>
</protein>
<dbReference type="PANTHER" id="PTHR45138:SF9">
    <property type="entry name" value="DIGUANYLATE CYCLASE DGCM-RELATED"/>
    <property type="match status" value="1"/>
</dbReference>
<comment type="caution">
    <text evidence="6">The sequence shown here is derived from an EMBL/GenBank/DDBJ whole genome shotgun (WGS) entry which is preliminary data.</text>
</comment>
<dbReference type="InterPro" id="IPR029787">
    <property type="entry name" value="Nucleotide_cyclase"/>
</dbReference>
<evidence type="ECO:0000256" key="3">
    <source>
        <dbReference type="ARBA" id="ARBA00034247"/>
    </source>
</evidence>
<keyword evidence="4" id="KW-0812">Transmembrane</keyword>
<dbReference type="InterPro" id="IPR021796">
    <property type="entry name" value="Tll0287-like_dom"/>
</dbReference>
<dbReference type="RefSeq" id="WP_149391802.1">
    <property type="nucleotide sequence ID" value="NZ_SMRS01000011.1"/>
</dbReference>
<evidence type="ECO:0000256" key="1">
    <source>
        <dbReference type="ARBA" id="ARBA00001946"/>
    </source>
</evidence>
<dbReference type="Gene3D" id="3.30.450.290">
    <property type="match status" value="1"/>
</dbReference>
<dbReference type="NCBIfam" id="TIGR00254">
    <property type="entry name" value="GGDEF"/>
    <property type="match status" value="1"/>
</dbReference>
<dbReference type="OrthoDB" id="9812260at2"/>
<evidence type="ECO:0000313" key="7">
    <source>
        <dbReference type="Proteomes" id="UP000325302"/>
    </source>
</evidence>
<dbReference type="GO" id="GO:1902201">
    <property type="term" value="P:negative regulation of bacterial-type flagellum-dependent cell motility"/>
    <property type="evidence" value="ECO:0007669"/>
    <property type="project" value="TreeGrafter"/>
</dbReference>
<dbReference type="GO" id="GO:0005886">
    <property type="term" value="C:plasma membrane"/>
    <property type="evidence" value="ECO:0007669"/>
    <property type="project" value="TreeGrafter"/>
</dbReference>
<comment type="cofactor">
    <cofactor evidence="1">
        <name>Mg(2+)</name>
        <dbReference type="ChEBI" id="CHEBI:18420"/>
    </cofactor>
</comment>
<sequence>MHQALLKCLASPWTPWLPFPFWALVIGLVYFANTKTLQEASYEMARQRGEVVFHLVQTMRYWNTRHGGVYAAETPETPSNPYLQVEEKDFITPSGRAMTMLNPAYMTRQLAELLRGGKLEIHLTSDRLMNPKNRPDAWEEEAIRQLRDEGKAEFVQVVGERFRYMAPLFIEPGCQKCHTSYEIGDFRGGLSVSFPVDQIDEITTHLYRQSFFTHFIVYIALSLTGMLSLIGLQRLIRSLQQERIERETIIEERTADLHQEIDRRKKSQDKLHYLAHHDELTRTKNRRWILQQLKQLSAEGESQFALLMLDIDHFKKINDRYGHEAGDSILMQFVARMQQSLRQSDCLGRYGGEEFLILLPATDAQDAMEIAERLRKSSSDHPYTLHKDSIWVTVSIGVASTQSNETTPEELIGRADQALYRAKHAGRNLSILWEESDEDEDTHA</sequence>
<dbReference type="SMART" id="SM00267">
    <property type="entry name" value="GGDEF"/>
    <property type="match status" value="1"/>
</dbReference>
<dbReference type="GO" id="GO:0052621">
    <property type="term" value="F:diguanylate cyclase activity"/>
    <property type="evidence" value="ECO:0007669"/>
    <property type="project" value="UniProtKB-EC"/>
</dbReference>
<dbReference type="Pfam" id="PF11845">
    <property type="entry name" value="Tll0287-like"/>
    <property type="match status" value="1"/>
</dbReference>
<dbReference type="EC" id="2.7.7.65" evidence="2"/>
<reference evidence="6 7" key="1">
    <citation type="submission" date="2019-03" db="EMBL/GenBank/DDBJ databases">
        <title>Nitrincola sp. nov. isolated from an Indian soda lake.</title>
        <authorList>
            <person name="Joshi A."/>
            <person name="Thite S.V."/>
            <person name="Joseph N."/>
            <person name="Dhotre D."/>
            <person name="Moorthy M."/>
            <person name="Shouche Y.S."/>
        </authorList>
    </citation>
    <scope>NUCLEOTIDE SEQUENCE [LARGE SCALE GENOMIC DNA]</scope>
    <source>
        <strain evidence="6 7">MEB193</strain>
    </source>
</reference>
<proteinExistence type="predicted"/>
<dbReference type="Gene3D" id="3.30.70.270">
    <property type="match status" value="1"/>
</dbReference>
<name>A0A5A9W238_9GAMM</name>
<dbReference type="PANTHER" id="PTHR45138">
    <property type="entry name" value="REGULATORY COMPONENTS OF SENSORY TRANSDUCTION SYSTEM"/>
    <property type="match status" value="1"/>
</dbReference>
<organism evidence="6 7">
    <name type="scientific">Nitrincola tapanii</name>
    <dbReference type="NCBI Taxonomy" id="1708751"/>
    <lineage>
        <taxon>Bacteria</taxon>
        <taxon>Pseudomonadati</taxon>
        <taxon>Pseudomonadota</taxon>
        <taxon>Gammaproteobacteria</taxon>
        <taxon>Oceanospirillales</taxon>
        <taxon>Oceanospirillaceae</taxon>
        <taxon>Nitrincola</taxon>
    </lineage>
</organism>
<dbReference type="EMBL" id="SMRS01000011">
    <property type="protein sequence ID" value="KAA0873611.1"/>
    <property type="molecule type" value="Genomic_DNA"/>
</dbReference>
<keyword evidence="7" id="KW-1185">Reference proteome</keyword>
<dbReference type="FunFam" id="3.30.70.270:FF:000001">
    <property type="entry name" value="Diguanylate cyclase domain protein"/>
    <property type="match status" value="1"/>
</dbReference>
<dbReference type="SUPFAM" id="SSF55073">
    <property type="entry name" value="Nucleotide cyclase"/>
    <property type="match status" value="1"/>
</dbReference>
<evidence type="ECO:0000256" key="4">
    <source>
        <dbReference type="SAM" id="Phobius"/>
    </source>
</evidence>
<feature type="domain" description="GGDEF" evidence="5">
    <location>
        <begin position="302"/>
        <end position="435"/>
    </location>
</feature>
<evidence type="ECO:0000313" key="6">
    <source>
        <dbReference type="EMBL" id="KAA0873611.1"/>
    </source>
</evidence>
<evidence type="ECO:0000256" key="2">
    <source>
        <dbReference type="ARBA" id="ARBA00012528"/>
    </source>
</evidence>
<dbReference type="Pfam" id="PF00990">
    <property type="entry name" value="GGDEF"/>
    <property type="match status" value="1"/>
</dbReference>
<dbReference type="Proteomes" id="UP000325302">
    <property type="component" value="Unassembled WGS sequence"/>
</dbReference>
<feature type="transmembrane region" description="Helical" evidence="4">
    <location>
        <begin position="13"/>
        <end position="32"/>
    </location>
</feature>
<dbReference type="InterPro" id="IPR000160">
    <property type="entry name" value="GGDEF_dom"/>
</dbReference>
<comment type="catalytic activity">
    <reaction evidence="3">
        <text>2 GTP = 3',3'-c-di-GMP + 2 diphosphate</text>
        <dbReference type="Rhea" id="RHEA:24898"/>
        <dbReference type="ChEBI" id="CHEBI:33019"/>
        <dbReference type="ChEBI" id="CHEBI:37565"/>
        <dbReference type="ChEBI" id="CHEBI:58805"/>
        <dbReference type="EC" id="2.7.7.65"/>
    </reaction>
</comment>
<keyword evidence="4" id="KW-1133">Transmembrane helix</keyword>
<dbReference type="CDD" id="cd01949">
    <property type="entry name" value="GGDEF"/>
    <property type="match status" value="1"/>
</dbReference>
<dbReference type="AlphaFoldDB" id="A0A5A9W238"/>
<feature type="transmembrane region" description="Helical" evidence="4">
    <location>
        <begin position="215"/>
        <end position="236"/>
    </location>
</feature>